<keyword evidence="6" id="KW-0597">Phosphoprotein</keyword>
<dbReference type="GO" id="GO:0010114">
    <property type="term" value="P:response to red light"/>
    <property type="evidence" value="ECO:0007669"/>
    <property type="project" value="UniProtKB-ARBA"/>
</dbReference>
<dbReference type="Proteomes" id="UP000682877">
    <property type="component" value="Chromosome 5"/>
</dbReference>
<dbReference type="SMART" id="SM00220">
    <property type="entry name" value="S_TKc"/>
    <property type="match status" value="1"/>
</dbReference>
<evidence type="ECO:0000256" key="6">
    <source>
        <dbReference type="ARBA" id="ARBA00022553"/>
    </source>
</evidence>
<keyword evidence="12" id="KW-0829">Tyrosine-protein kinase</keyword>
<evidence type="ECO:0000256" key="7">
    <source>
        <dbReference type="ARBA" id="ARBA00022679"/>
    </source>
</evidence>
<feature type="domain" description="Protein kinase" evidence="16">
    <location>
        <begin position="494"/>
        <end position="776"/>
    </location>
</feature>
<proteinExistence type="predicted"/>
<dbReference type="InterPro" id="IPR001245">
    <property type="entry name" value="Ser-Thr/Tyr_kinase_cat_dom"/>
</dbReference>
<comment type="catalytic activity">
    <reaction evidence="13">
        <text>L-threonyl-[protein] + ATP = O-phospho-L-threonyl-[protein] + ADP + H(+)</text>
        <dbReference type="Rhea" id="RHEA:46608"/>
        <dbReference type="Rhea" id="RHEA-COMP:11060"/>
        <dbReference type="Rhea" id="RHEA-COMP:11605"/>
        <dbReference type="ChEBI" id="CHEBI:15378"/>
        <dbReference type="ChEBI" id="CHEBI:30013"/>
        <dbReference type="ChEBI" id="CHEBI:30616"/>
        <dbReference type="ChEBI" id="CHEBI:61977"/>
        <dbReference type="ChEBI" id="CHEBI:456216"/>
        <dbReference type="EC" id="2.7.11.1"/>
    </reaction>
</comment>
<dbReference type="GO" id="GO:1902456">
    <property type="term" value="P:regulation of stomatal opening"/>
    <property type="evidence" value="ECO:0007669"/>
    <property type="project" value="UniProtKB-ARBA"/>
</dbReference>
<dbReference type="InterPro" id="IPR008271">
    <property type="entry name" value="Ser/Thr_kinase_AS"/>
</dbReference>
<keyword evidence="4" id="KW-0963">Cytoplasm</keyword>
<evidence type="ECO:0000313" key="17">
    <source>
        <dbReference type="EMBL" id="CAE6081866.1"/>
    </source>
</evidence>
<dbReference type="GO" id="GO:0009637">
    <property type="term" value="P:response to blue light"/>
    <property type="evidence" value="ECO:0007669"/>
    <property type="project" value="UniProtKB-ARBA"/>
</dbReference>
<feature type="region of interest" description="Disordered" evidence="15">
    <location>
        <begin position="402"/>
        <end position="441"/>
    </location>
</feature>
<evidence type="ECO:0000256" key="4">
    <source>
        <dbReference type="ARBA" id="ARBA00022490"/>
    </source>
</evidence>
<dbReference type="InterPro" id="IPR051681">
    <property type="entry name" value="Ser/Thr_Kinases-Pseudokinases"/>
</dbReference>
<dbReference type="PANTHER" id="PTHR44329">
    <property type="entry name" value="SERINE/THREONINE-PROTEIN KINASE TNNI3K-RELATED"/>
    <property type="match status" value="1"/>
</dbReference>
<comment type="subcellular location">
    <subcellularLocation>
        <location evidence="2">Cytoplasm</location>
        <location evidence="2">Cytosol</location>
    </subcellularLocation>
</comment>
<dbReference type="Gene3D" id="1.10.510.10">
    <property type="entry name" value="Transferase(Phosphotransferase) domain 1"/>
    <property type="match status" value="1"/>
</dbReference>
<dbReference type="GO" id="GO:0005829">
    <property type="term" value="C:cytosol"/>
    <property type="evidence" value="ECO:0007669"/>
    <property type="project" value="UniProtKB-SubCell"/>
</dbReference>
<keyword evidence="10" id="KW-0418">Kinase</keyword>
<dbReference type="GO" id="GO:0005524">
    <property type="term" value="F:ATP binding"/>
    <property type="evidence" value="ECO:0007669"/>
    <property type="project" value="UniProtKB-KW"/>
</dbReference>
<dbReference type="EC" id="2.7.11.1" evidence="3"/>
<dbReference type="GO" id="GO:0046872">
    <property type="term" value="F:metal ion binding"/>
    <property type="evidence" value="ECO:0007669"/>
    <property type="project" value="UniProtKB-KW"/>
</dbReference>
<gene>
    <name evidence="17" type="ORF">AARE701A_LOCUS14123</name>
</gene>
<keyword evidence="9" id="KW-0547">Nucleotide-binding</keyword>
<dbReference type="PRINTS" id="PR00109">
    <property type="entry name" value="TYRKINASE"/>
</dbReference>
<dbReference type="PROSITE" id="PS00108">
    <property type="entry name" value="PROTEIN_KINASE_ST"/>
    <property type="match status" value="1"/>
</dbReference>
<evidence type="ECO:0000256" key="10">
    <source>
        <dbReference type="ARBA" id="ARBA00022777"/>
    </source>
</evidence>
<evidence type="ECO:0000256" key="8">
    <source>
        <dbReference type="ARBA" id="ARBA00022723"/>
    </source>
</evidence>
<evidence type="ECO:0000256" key="12">
    <source>
        <dbReference type="ARBA" id="ARBA00023137"/>
    </source>
</evidence>
<dbReference type="GO" id="GO:0005886">
    <property type="term" value="C:plasma membrane"/>
    <property type="evidence" value="ECO:0007669"/>
    <property type="project" value="TreeGrafter"/>
</dbReference>
<dbReference type="InterPro" id="IPR027806">
    <property type="entry name" value="HARBI1_dom"/>
</dbReference>
<dbReference type="GO" id="GO:0001659">
    <property type="term" value="P:temperature homeostasis"/>
    <property type="evidence" value="ECO:0007669"/>
    <property type="project" value="UniProtKB-ARBA"/>
</dbReference>
<dbReference type="Pfam" id="PF13359">
    <property type="entry name" value="DDE_Tnp_4"/>
    <property type="match status" value="1"/>
</dbReference>
<evidence type="ECO:0000256" key="9">
    <source>
        <dbReference type="ARBA" id="ARBA00022741"/>
    </source>
</evidence>
<dbReference type="GO" id="GO:0071244">
    <property type="term" value="P:cellular response to carbon dioxide"/>
    <property type="evidence" value="ECO:0007669"/>
    <property type="project" value="UniProtKB-ARBA"/>
</dbReference>
<keyword evidence="5" id="KW-0723">Serine/threonine-protein kinase</keyword>
<evidence type="ECO:0000313" key="18">
    <source>
        <dbReference type="Proteomes" id="UP000682877"/>
    </source>
</evidence>
<dbReference type="SUPFAM" id="SSF56112">
    <property type="entry name" value="Protein kinase-like (PK-like)"/>
    <property type="match status" value="1"/>
</dbReference>
<evidence type="ECO:0000256" key="2">
    <source>
        <dbReference type="ARBA" id="ARBA00004514"/>
    </source>
</evidence>
<sequence>MAPVKKKKKPLDKAKNLAKKSKKKDKKRVNAVPLDPEAIDCDWWDTFWLRNSSLSGVSIPLDEDDAFKHFFRASKTTFSYICSLVREDLISRPPSGLINIEGRLLSVEKQVAIALRRLASGDSQVSVGAAFGVGQSTVSQVTWRFIEALEERAKHHLRWPDSDRIEEIKSKFEEMYGLPNCCGAIDTTHIIMTLPAVQASDDWCDQEKNYSMFLQGVFDHEMRFLNMVTGWPGGMTVSKLLKFSGFFKLCENGQILDGNAKTLCEGAEIREYVVGGISYPLLPWLITPHDSNDPSDSMMAFSDRHEKVRSVATTAFQQLKGSWRILSKVMWRPDRRKLPSIILVCCLLHNIIIDCGDYLQDDVPLSGHHDSGYADRYCKQSEPLGSELRGYLTEYLLSPTPAKEEAGEKPMASGGGEADKSLEIGSGSADPKLGGAGSRSAGEERYFRADKLDFSKWDLHMGQTSSSSVVTNNSASTSAPAPAMQEWEIDLSKLDMKHVLAHGTYGTVYRGVYAGQDVAVKVLDWGEDGYATAAETAALRTSFEQEVAVWQKLDHPNVTKFIGASMGTSDLRIPPAGDTGGRGNGAHPARACCVVVEYVAGGTLKKFLIKKYRAKLPIKDVIQLALDLARGLSYLHSKAIVHRDVKSENMLLQPNKTLKIADFGVARVEAQNPQDMTGETGTLGYMAPEVLEGKPYNRKCDVYSFGVCLWEIYCCDMPYADCSFAEISHAVVHKNLRPEIPKCCPNAVANIMKRCWDPNPDKRPEMEEVVKLLEAIDTSKGGGMIAPDQFQGCLCFFKPRGP</sequence>
<name>A0A8S2AE39_ARAAE</name>
<evidence type="ECO:0000256" key="14">
    <source>
        <dbReference type="ARBA" id="ARBA00048679"/>
    </source>
</evidence>
<evidence type="ECO:0000256" key="13">
    <source>
        <dbReference type="ARBA" id="ARBA00047899"/>
    </source>
</evidence>
<reference evidence="17" key="1">
    <citation type="submission" date="2021-01" db="EMBL/GenBank/DDBJ databases">
        <authorList>
            <person name="Bezrukov I."/>
        </authorList>
    </citation>
    <scope>NUCLEOTIDE SEQUENCE</scope>
</reference>
<dbReference type="InterPro" id="IPR000719">
    <property type="entry name" value="Prot_kinase_dom"/>
</dbReference>
<keyword evidence="18" id="KW-1185">Reference proteome</keyword>
<keyword evidence="8" id="KW-0479">Metal-binding</keyword>
<dbReference type="InterPro" id="IPR011009">
    <property type="entry name" value="Kinase-like_dom_sf"/>
</dbReference>
<dbReference type="EMBL" id="LR999455">
    <property type="protein sequence ID" value="CAE6081866.1"/>
    <property type="molecule type" value="Genomic_DNA"/>
</dbReference>
<keyword evidence="7" id="KW-0808">Transferase</keyword>
<evidence type="ECO:0000256" key="3">
    <source>
        <dbReference type="ARBA" id="ARBA00012513"/>
    </source>
</evidence>
<evidence type="ECO:0000256" key="15">
    <source>
        <dbReference type="SAM" id="MobiDB-lite"/>
    </source>
</evidence>
<dbReference type="PROSITE" id="PS50011">
    <property type="entry name" value="PROTEIN_KINASE_DOM"/>
    <property type="match status" value="1"/>
</dbReference>
<accession>A0A8S2AE39</accession>
<dbReference type="GO" id="GO:0004713">
    <property type="term" value="F:protein tyrosine kinase activity"/>
    <property type="evidence" value="ECO:0007669"/>
    <property type="project" value="UniProtKB-KW"/>
</dbReference>
<evidence type="ECO:0000256" key="11">
    <source>
        <dbReference type="ARBA" id="ARBA00022840"/>
    </source>
</evidence>
<dbReference type="PANTHER" id="PTHR44329:SF271">
    <property type="entry name" value="ATMRK1"/>
    <property type="match status" value="1"/>
</dbReference>
<dbReference type="FunFam" id="1.10.510.10:FF:000310">
    <property type="entry name" value="Serine/threonine-protein kinase HT1"/>
    <property type="match status" value="1"/>
</dbReference>
<evidence type="ECO:0000259" key="16">
    <source>
        <dbReference type="PROSITE" id="PS50011"/>
    </source>
</evidence>
<comment type="catalytic activity">
    <reaction evidence="14">
        <text>L-seryl-[protein] + ATP = O-phospho-L-seryl-[protein] + ADP + H(+)</text>
        <dbReference type="Rhea" id="RHEA:17989"/>
        <dbReference type="Rhea" id="RHEA-COMP:9863"/>
        <dbReference type="Rhea" id="RHEA-COMP:11604"/>
        <dbReference type="ChEBI" id="CHEBI:15378"/>
        <dbReference type="ChEBI" id="CHEBI:29999"/>
        <dbReference type="ChEBI" id="CHEBI:30616"/>
        <dbReference type="ChEBI" id="CHEBI:83421"/>
        <dbReference type="ChEBI" id="CHEBI:456216"/>
        <dbReference type="EC" id="2.7.11.1"/>
    </reaction>
</comment>
<keyword evidence="11" id="KW-0067">ATP-binding</keyword>
<dbReference type="Pfam" id="PF07714">
    <property type="entry name" value="PK_Tyr_Ser-Thr"/>
    <property type="match status" value="1"/>
</dbReference>
<dbReference type="GO" id="GO:0004674">
    <property type="term" value="F:protein serine/threonine kinase activity"/>
    <property type="evidence" value="ECO:0007669"/>
    <property type="project" value="UniProtKB-KW"/>
</dbReference>
<dbReference type="AlphaFoldDB" id="A0A8S2AE39"/>
<organism evidence="17 18">
    <name type="scientific">Arabidopsis arenosa</name>
    <name type="common">Sand rock-cress</name>
    <name type="synonym">Cardaminopsis arenosa</name>
    <dbReference type="NCBI Taxonomy" id="38785"/>
    <lineage>
        <taxon>Eukaryota</taxon>
        <taxon>Viridiplantae</taxon>
        <taxon>Streptophyta</taxon>
        <taxon>Embryophyta</taxon>
        <taxon>Tracheophyta</taxon>
        <taxon>Spermatophyta</taxon>
        <taxon>Magnoliopsida</taxon>
        <taxon>eudicotyledons</taxon>
        <taxon>Gunneridae</taxon>
        <taxon>Pentapetalae</taxon>
        <taxon>rosids</taxon>
        <taxon>malvids</taxon>
        <taxon>Brassicales</taxon>
        <taxon>Brassicaceae</taxon>
        <taxon>Camelineae</taxon>
        <taxon>Arabidopsis</taxon>
    </lineage>
</organism>
<protein>
    <recommendedName>
        <fullName evidence="3">non-specific serine/threonine protein kinase</fullName>
        <ecNumber evidence="3">2.7.11.1</ecNumber>
    </recommendedName>
</protein>
<dbReference type="Gene3D" id="3.30.200.20">
    <property type="entry name" value="Phosphorylase Kinase, domain 1"/>
    <property type="match status" value="1"/>
</dbReference>
<dbReference type="FunFam" id="3.30.200.20:FF:000034">
    <property type="entry name" value="Kinase suppressor of Ras 1"/>
    <property type="match status" value="1"/>
</dbReference>
<dbReference type="CDD" id="cd13999">
    <property type="entry name" value="STKc_MAP3K-like"/>
    <property type="match status" value="1"/>
</dbReference>
<feature type="region of interest" description="Disordered" evidence="15">
    <location>
        <begin position="1"/>
        <end position="29"/>
    </location>
</feature>
<evidence type="ECO:0000256" key="1">
    <source>
        <dbReference type="ARBA" id="ARBA00001968"/>
    </source>
</evidence>
<comment type="cofactor">
    <cofactor evidence="1">
        <name>a divalent metal cation</name>
        <dbReference type="ChEBI" id="CHEBI:60240"/>
    </cofactor>
</comment>
<evidence type="ECO:0000256" key="5">
    <source>
        <dbReference type="ARBA" id="ARBA00022527"/>
    </source>
</evidence>